<dbReference type="InterPro" id="IPR027482">
    <property type="entry name" value="Sec1-like_dom2"/>
</dbReference>
<name>A0A6A6QPF4_9PEZI</name>
<sequence length="711" mass="80070">MGVSIIDTQRELILDCIRNTGRGEWKVLIVDETSQKLIANVVKEDDVLNEQITNIERIEERRPLNKDMDAIYFLTAQPHIVDCVMADFERRRYRGSYLIWTSLLPPPLRERIDRSAMAREQIRVFKVLEIDYYPRESHLVTLRDPWSFPVLFHPACNNLVRNHMEDLAQKIVAVCVSLGEYPTIRYYRPRNPSHEASVLCSHLARFVQEQIDMYAQYHENFPPQSNRPRGALYITDRSMDLFAPLLHEFTYQAMAHDLLPVKEGEKVTYKTKLNEGRPDEEEKDMEISEKDKIWVENRHRHMKDTIEKLMGDFQRFIDENPQFTNQAQDTAGMSGLNAIKDMIAGLPQFQEMKEAYSLHLSMAQECMQLFQQQKLPDLASVEQTLATGLDEDYRKPKNVADQIVRTLDEDSITPPDRLRLIALYLLYRDGLLPADLMKLLAHAQLPPGDGEVVRNLDLLGARVARPLKDNKPSPPPIFPNKPPPAANAEEYALSRYTTALQHLLEAHVHGALDQTVFPYTKPNMDAAANPSDLITATSLRSAKPTWAKSRLSSVEPRQRVIVFMAGGATYSESRACYEVSAKTSRDVFLVTSHMLTPALFVRQVGDLSVEKRRLGIPAELPKPKAPAHLFERDEPPKPVVPPNAAKPGLPKAPAPPSAGLANMTLNSGGGAAAPPKPSNGNVTGTGSGSGGIKYGKEEKKKKKHHFFGSSK</sequence>
<proteinExistence type="inferred from homology"/>
<reference evidence="3" key="1">
    <citation type="journal article" date="2020" name="Stud. Mycol.">
        <title>101 Dothideomycetes genomes: a test case for predicting lifestyles and emergence of pathogens.</title>
        <authorList>
            <person name="Haridas S."/>
            <person name="Albert R."/>
            <person name="Binder M."/>
            <person name="Bloem J."/>
            <person name="Labutti K."/>
            <person name="Salamov A."/>
            <person name="Andreopoulos B."/>
            <person name="Baker S."/>
            <person name="Barry K."/>
            <person name="Bills G."/>
            <person name="Bluhm B."/>
            <person name="Cannon C."/>
            <person name="Castanera R."/>
            <person name="Culley D."/>
            <person name="Daum C."/>
            <person name="Ezra D."/>
            <person name="Gonzalez J."/>
            <person name="Henrissat B."/>
            <person name="Kuo A."/>
            <person name="Liang C."/>
            <person name="Lipzen A."/>
            <person name="Lutzoni F."/>
            <person name="Magnuson J."/>
            <person name="Mondo S."/>
            <person name="Nolan M."/>
            <person name="Ohm R."/>
            <person name="Pangilinan J."/>
            <person name="Park H.-J."/>
            <person name="Ramirez L."/>
            <person name="Alfaro M."/>
            <person name="Sun H."/>
            <person name="Tritt A."/>
            <person name="Yoshinaga Y."/>
            <person name="Zwiers L.-H."/>
            <person name="Turgeon B."/>
            <person name="Goodwin S."/>
            <person name="Spatafora J."/>
            <person name="Crous P."/>
            <person name="Grigoriev I."/>
        </authorList>
    </citation>
    <scope>NUCLEOTIDE SEQUENCE</scope>
    <source>
        <strain evidence="3">CBS 269.34</strain>
    </source>
</reference>
<dbReference type="SUPFAM" id="SSF56815">
    <property type="entry name" value="Sec1/munc18-like (SM) proteins"/>
    <property type="match status" value="1"/>
</dbReference>
<dbReference type="InterPro" id="IPR043154">
    <property type="entry name" value="Sec-1-like_dom1"/>
</dbReference>
<keyword evidence="4" id="KW-1185">Reference proteome</keyword>
<dbReference type="Gene3D" id="3.40.50.1910">
    <property type="match status" value="1"/>
</dbReference>
<dbReference type="EMBL" id="MU004191">
    <property type="protein sequence ID" value="KAF2493880.1"/>
    <property type="molecule type" value="Genomic_DNA"/>
</dbReference>
<dbReference type="Gene3D" id="1.25.40.60">
    <property type="match status" value="1"/>
</dbReference>
<dbReference type="GO" id="GO:0016192">
    <property type="term" value="P:vesicle-mediated transport"/>
    <property type="evidence" value="ECO:0007669"/>
    <property type="project" value="InterPro"/>
</dbReference>
<organism evidence="3 4">
    <name type="scientific">Lophium mytilinum</name>
    <dbReference type="NCBI Taxonomy" id="390894"/>
    <lineage>
        <taxon>Eukaryota</taxon>
        <taxon>Fungi</taxon>
        <taxon>Dikarya</taxon>
        <taxon>Ascomycota</taxon>
        <taxon>Pezizomycotina</taxon>
        <taxon>Dothideomycetes</taxon>
        <taxon>Pleosporomycetidae</taxon>
        <taxon>Mytilinidiales</taxon>
        <taxon>Mytilinidiaceae</taxon>
        <taxon>Lophium</taxon>
    </lineage>
</organism>
<dbReference type="Gene3D" id="3.90.830.10">
    <property type="entry name" value="Syntaxin Binding Protein 1, Chain A, domain 2"/>
    <property type="match status" value="1"/>
</dbReference>
<feature type="compositionally biased region" description="Gly residues" evidence="2">
    <location>
        <begin position="683"/>
        <end position="693"/>
    </location>
</feature>
<dbReference type="Gene3D" id="3.40.50.2060">
    <property type="match status" value="1"/>
</dbReference>
<comment type="similarity">
    <text evidence="1">Belongs to the STXBP/unc-18/SEC1 family.</text>
</comment>
<evidence type="ECO:0000313" key="3">
    <source>
        <dbReference type="EMBL" id="KAF2493880.1"/>
    </source>
</evidence>
<dbReference type="Pfam" id="PF00995">
    <property type="entry name" value="Sec1"/>
    <property type="match status" value="1"/>
</dbReference>
<dbReference type="PIRSF" id="PIRSF005715">
    <property type="entry name" value="VPS45_Sec1"/>
    <property type="match status" value="1"/>
</dbReference>
<dbReference type="OrthoDB" id="2228at2759"/>
<dbReference type="InterPro" id="IPR036045">
    <property type="entry name" value="Sec1-like_sf"/>
</dbReference>
<dbReference type="InterPro" id="IPR001619">
    <property type="entry name" value="Sec1-like"/>
</dbReference>
<accession>A0A6A6QPF4</accession>
<protein>
    <submittedName>
        <fullName evidence="3">Sec1-like protein</fullName>
    </submittedName>
</protein>
<feature type="compositionally biased region" description="Basic residues" evidence="2">
    <location>
        <begin position="699"/>
        <end position="711"/>
    </location>
</feature>
<dbReference type="InterPro" id="IPR043127">
    <property type="entry name" value="Sec-1-like_dom3a"/>
</dbReference>
<dbReference type="PANTHER" id="PTHR11679">
    <property type="entry name" value="VESICLE PROTEIN SORTING-ASSOCIATED"/>
    <property type="match status" value="1"/>
</dbReference>
<gene>
    <name evidence="3" type="ORF">BU16DRAFT_619090</name>
</gene>
<evidence type="ECO:0000256" key="1">
    <source>
        <dbReference type="ARBA" id="ARBA00009884"/>
    </source>
</evidence>
<dbReference type="AlphaFoldDB" id="A0A6A6QPF4"/>
<evidence type="ECO:0000313" key="4">
    <source>
        <dbReference type="Proteomes" id="UP000799750"/>
    </source>
</evidence>
<feature type="region of interest" description="Disordered" evidence="2">
    <location>
        <begin position="619"/>
        <end position="711"/>
    </location>
</feature>
<dbReference type="Proteomes" id="UP000799750">
    <property type="component" value="Unassembled WGS sequence"/>
</dbReference>
<evidence type="ECO:0000256" key="2">
    <source>
        <dbReference type="SAM" id="MobiDB-lite"/>
    </source>
</evidence>